<dbReference type="EMBL" id="JBFOLJ010000006">
    <property type="protein sequence ID" value="KAL2530284.1"/>
    <property type="molecule type" value="Genomic_DNA"/>
</dbReference>
<accession>A0ABD1UZ09</accession>
<reference evidence="2" key="1">
    <citation type="submission" date="2024-07" db="EMBL/GenBank/DDBJ databases">
        <title>Two chromosome-level genome assemblies of Korean endemic species Abeliophyllum distichum and Forsythia ovata (Oleaceae).</title>
        <authorList>
            <person name="Jang H."/>
        </authorList>
    </citation>
    <scope>NUCLEOTIDE SEQUENCE [LARGE SCALE GENOMIC DNA]</scope>
</reference>
<sequence length="186" mass="21050">MGSERRNDGTEERCDGCIIAAHAPDALKLLGKQATYDELRILGAFQYAYSDIFLHRDKHLMPQNPAAWSAWNVLGTIDNKVCVTYWLNILQLKLLPDQQLRHLHLTVAAIDHFGFPLDMQNITRTGRPFLVTLNPLHTPEHTLLKWSTGHPIPSVAASRASRELNLIQGKRRIWFSGAYQGAFTKP</sequence>
<proteinExistence type="predicted"/>
<dbReference type="AlphaFoldDB" id="A0ABD1UZ09"/>
<organism evidence="1 2">
    <name type="scientific">Forsythia ovata</name>
    <dbReference type="NCBI Taxonomy" id="205694"/>
    <lineage>
        <taxon>Eukaryota</taxon>
        <taxon>Viridiplantae</taxon>
        <taxon>Streptophyta</taxon>
        <taxon>Embryophyta</taxon>
        <taxon>Tracheophyta</taxon>
        <taxon>Spermatophyta</taxon>
        <taxon>Magnoliopsida</taxon>
        <taxon>eudicotyledons</taxon>
        <taxon>Gunneridae</taxon>
        <taxon>Pentapetalae</taxon>
        <taxon>asterids</taxon>
        <taxon>lamiids</taxon>
        <taxon>Lamiales</taxon>
        <taxon>Oleaceae</taxon>
        <taxon>Forsythieae</taxon>
        <taxon>Forsythia</taxon>
    </lineage>
</organism>
<dbReference type="Proteomes" id="UP001604277">
    <property type="component" value="Unassembled WGS sequence"/>
</dbReference>
<name>A0ABD1UZ09_9LAMI</name>
<comment type="caution">
    <text evidence="1">The sequence shown here is derived from an EMBL/GenBank/DDBJ whole genome shotgun (WGS) entry which is preliminary data.</text>
</comment>
<evidence type="ECO:0000313" key="2">
    <source>
        <dbReference type="Proteomes" id="UP001604277"/>
    </source>
</evidence>
<keyword evidence="2" id="KW-1185">Reference proteome</keyword>
<evidence type="ECO:0000313" key="1">
    <source>
        <dbReference type="EMBL" id="KAL2530284.1"/>
    </source>
</evidence>
<protein>
    <submittedName>
        <fullName evidence="1">Cyclopropane-fatty-acyl-phospholipid synthase</fullName>
    </submittedName>
</protein>
<gene>
    <name evidence="1" type="ORF">Fot_22885</name>
</gene>